<evidence type="ECO:0000256" key="1">
    <source>
        <dbReference type="ARBA" id="ARBA00004651"/>
    </source>
</evidence>
<dbReference type="GO" id="GO:0022857">
    <property type="term" value="F:transmembrane transporter activity"/>
    <property type="evidence" value="ECO:0007669"/>
    <property type="project" value="InterPro"/>
</dbReference>
<dbReference type="PANTHER" id="PTHR47089">
    <property type="entry name" value="ABC TRANSPORTER, PERMEASE PROTEIN"/>
    <property type="match status" value="1"/>
</dbReference>
<evidence type="ECO:0000256" key="5">
    <source>
        <dbReference type="ARBA" id="ARBA00023136"/>
    </source>
</evidence>
<feature type="transmembrane region" description="Helical" evidence="6">
    <location>
        <begin position="289"/>
        <end position="310"/>
    </location>
</feature>
<keyword evidence="4 6" id="KW-1133">Transmembrane helix</keyword>
<feature type="transmembrane region" description="Helical" evidence="6">
    <location>
        <begin position="51"/>
        <end position="73"/>
    </location>
</feature>
<feature type="transmembrane region" description="Helical" evidence="6">
    <location>
        <begin position="189"/>
        <end position="207"/>
    </location>
</feature>
<dbReference type="GO" id="GO:0005886">
    <property type="term" value="C:plasma membrane"/>
    <property type="evidence" value="ECO:0007669"/>
    <property type="project" value="UniProtKB-SubCell"/>
</dbReference>
<comment type="caution">
    <text evidence="7">The sequence shown here is derived from an EMBL/GenBank/DDBJ whole genome shotgun (WGS) entry which is preliminary data.</text>
</comment>
<dbReference type="AlphaFoldDB" id="A0A1L9NUE9"/>
<dbReference type="RefSeq" id="WP_072631437.1">
    <property type="nucleotide sequence ID" value="NZ_MLCB01000164.1"/>
</dbReference>
<comment type="subcellular location">
    <subcellularLocation>
        <location evidence="1">Cell membrane</location>
        <topology evidence="1">Multi-pass membrane protein</topology>
    </subcellularLocation>
</comment>
<dbReference type="EMBL" id="MLCB01000164">
    <property type="protein sequence ID" value="OJI92851.1"/>
    <property type="molecule type" value="Genomic_DNA"/>
</dbReference>
<feature type="transmembrane region" description="Helical" evidence="6">
    <location>
        <begin position="106"/>
        <end position="126"/>
    </location>
</feature>
<keyword evidence="3 6" id="KW-0812">Transmembrane</keyword>
<evidence type="ECO:0000256" key="2">
    <source>
        <dbReference type="ARBA" id="ARBA00022475"/>
    </source>
</evidence>
<feature type="transmembrane region" description="Helical" evidence="6">
    <location>
        <begin position="228"/>
        <end position="254"/>
    </location>
</feature>
<dbReference type="Pfam" id="PF02653">
    <property type="entry name" value="BPD_transp_2"/>
    <property type="match status" value="1"/>
</dbReference>
<reference evidence="7 8" key="1">
    <citation type="submission" date="2016-10" db="EMBL/GenBank/DDBJ databases">
        <title>Genome sequence of Planktotalea frisia SH6-1.</title>
        <authorList>
            <person name="Poehlein A."/>
            <person name="Bakenhus I."/>
            <person name="Voget S."/>
            <person name="Brinkhoff T."/>
            <person name="Simon M."/>
        </authorList>
    </citation>
    <scope>NUCLEOTIDE SEQUENCE [LARGE SCALE GENOMIC DNA]</scope>
    <source>
        <strain evidence="7 8">SH6-1</strain>
    </source>
</reference>
<proteinExistence type="predicted"/>
<dbReference type="PANTHER" id="PTHR47089:SF1">
    <property type="entry name" value="GUANOSINE ABC TRANSPORTER PERMEASE PROTEIN NUPP"/>
    <property type="match status" value="1"/>
</dbReference>
<accession>A0A1L9NUE9</accession>
<protein>
    <submittedName>
        <fullName evidence="7">Branched-chain amino acid transport system / permease component</fullName>
    </submittedName>
</protein>
<keyword evidence="8" id="KW-1185">Reference proteome</keyword>
<keyword evidence="5 6" id="KW-0472">Membrane</keyword>
<feature type="transmembrane region" description="Helical" evidence="6">
    <location>
        <begin position="138"/>
        <end position="157"/>
    </location>
</feature>
<name>A0A1L9NUE9_9RHOB</name>
<sequence length="347" mass="35935">MSSSIASRSIGILLPLVVSLIVSGVVLLVIGKNPLDVFSLIATESFGNARRIAATLSAATPLLFTAVATAVCFRSGVFNVGVEGAFLVGGLAAVFLGFTLPAAWGFALFPICFFAAALIGAIWLYVPGILLAKFEVDEVVSTLMLNFIAVAITGYLVNGPLLSPLSGNNVTPLIHEVAYLPRLMPPSTLHAGFLIGLVCVAAYGFWCRYTPAGFEGGLIGLNQRFSRAVGISVPRTIVGVMILSGVIAGIGGAAHGMGQMHRFSDGFSPGYGFTGMAVALLGRNHPIGIVLGAILFGALASAGTTIQLFSNIPLDLVNIIQGTVMIFAVVELGRISLRRKKGTANAG</sequence>
<feature type="transmembrane region" description="Helical" evidence="6">
    <location>
        <begin position="12"/>
        <end position="31"/>
    </location>
</feature>
<evidence type="ECO:0000313" key="8">
    <source>
        <dbReference type="Proteomes" id="UP000184514"/>
    </source>
</evidence>
<feature type="transmembrane region" description="Helical" evidence="6">
    <location>
        <begin position="316"/>
        <end position="333"/>
    </location>
</feature>
<evidence type="ECO:0000256" key="3">
    <source>
        <dbReference type="ARBA" id="ARBA00022692"/>
    </source>
</evidence>
<evidence type="ECO:0000313" key="7">
    <source>
        <dbReference type="EMBL" id="OJI92851.1"/>
    </source>
</evidence>
<dbReference type="Proteomes" id="UP000184514">
    <property type="component" value="Unassembled WGS sequence"/>
</dbReference>
<dbReference type="OrthoDB" id="9809785at2"/>
<dbReference type="STRING" id="696762.PFRI_29110"/>
<keyword evidence="2" id="KW-1003">Cell membrane</keyword>
<feature type="transmembrane region" description="Helical" evidence="6">
    <location>
        <begin position="266"/>
        <end position="282"/>
    </location>
</feature>
<feature type="transmembrane region" description="Helical" evidence="6">
    <location>
        <begin position="80"/>
        <end position="100"/>
    </location>
</feature>
<dbReference type="CDD" id="cd06580">
    <property type="entry name" value="TM_PBP1_transp_TpRbsC_like"/>
    <property type="match status" value="1"/>
</dbReference>
<gene>
    <name evidence="7" type="ORF">PFRI_29110</name>
</gene>
<evidence type="ECO:0000256" key="6">
    <source>
        <dbReference type="SAM" id="Phobius"/>
    </source>
</evidence>
<evidence type="ECO:0000256" key="4">
    <source>
        <dbReference type="ARBA" id="ARBA00022989"/>
    </source>
</evidence>
<dbReference type="InterPro" id="IPR001851">
    <property type="entry name" value="ABC_transp_permease"/>
</dbReference>
<organism evidence="7 8">
    <name type="scientific">Planktotalea frisia</name>
    <dbReference type="NCBI Taxonomy" id="696762"/>
    <lineage>
        <taxon>Bacteria</taxon>
        <taxon>Pseudomonadati</taxon>
        <taxon>Pseudomonadota</taxon>
        <taxon>Alphaproteobacteria</taxon>
        <taxon>Rhodobacterales</taxon>
        <taxon>Paracoccaceae</taxon>
        <taxon>Planktotalea</taxon>
    </lineage>
</organism>